<keyword evidence="2" id="KW-0067">ATP-binding</keyword>
<feature type="domain" description="Protein kinase" evidence="3">
    <location>
        <begin position="103"/>
        <end position="353"/>
    </location>
</feature>
<protein>
    <recommendedName>
        <fullName evidence="3">Protein kinase domain-containing protein</fullName>
    </recommendedName>
</protein>
<keyword evidence="1" id="KW-0040">ANK repeat</keyword>
<sequence>MEQCEKEIITKNLDKLIRNTICNTVLLATLQASGCLSDIDVNDLNALSSNSMEQVAQFYKLIQTKLGGYKILLNALKDTQQTGALSILNKIPSQYDNSFRFDADTNARLGKGKFGAVFKGELMNRLVAVKRIFHNDETEKARIENEVEILLKCDGHENIVRYFTTKNFEYFDLIVLEVCDMTLKQSIEHKIKVQIPRRKIMNKVTNGLEWLHEQKILYCNLKPENILLKKRPPRVKLTGFGASVQLKDGEEGCQVYLPEIPETLGFEAPEAKGNRRECTFASDVYSLGSLFCFVLTDGKSNLKELESLDLEDTMDETKEAKNFVDDILTIKNMTSDDPKSRPSSSQLLSTPMLRNCDETQETNDFNHTNDPPLLRFIKQIKIENENKINGIPSGKSNQPKKETTLKAEHKIEKIYQILENLKQMDPAELRKHGQLEKFKDAELRVFEKFTETVGAKLKIKVCKQDEEKNPYLMQKESKDEAIANDDSDNYESCDDSCFTELQEQESLITNSVGKVFPCVDDEQQEKIQQTLDELNEMDLLKTRIKLFELVKSEKFCIIKPVLNSLAAHMKITELCDDEERSLLHVAVKFREYDVVEYLVNERGFGNILHAPMFQNTLIHDCIEDIHTVDVEKFEQKHMILELLFTKHPLLIQSKNTAERTPLHIATDLVFSNGKQIEFIKMLLAANACVNAEDESDRTPLHLAVRGFVSENVSDIIQILIEHGAEPDAQDIIDYTFLHYAIQDVPPREFHEIVKHLVSIERTKSFHTHGDVIDTVLHNSGRYLKGDLLDETLQLFKTHGVNFNARLIGGNV</sequence>
<accession>A0ABP1RQI1</accession>
<dbReference type="CDD" id="cd00180">
    <property type="entry name" value="PKc"/>
    <property type="match status" value="1"/>
</dbReference>
<dbReference type="InterPro" id="IPR000719">
    <property type="entry name" value="Prot_kinase_dom"/>
</dbReference>
<dbReference type="Proteomes" id="UP001642540">
    <property type="component" value="Unassembled WGS sequence"/>
</dbReference>
<dbReference type="InterPro" id="IPR011029">
    <property type="entry name" value="DEATH-like_dom_sf"/>
</dbReference>
<gene>
    <name evidence="4" type="ORF">ODALV1_LOCUS24943</name>
</gene>
<keyword evidence="2" id="KW-0547">Nucleotide-binding</keyword>
<name>A0ABP1RQI1_9HEXA</name>
<dbReference type="Gene3D" id="3.30.200.20">
    <property type="entry name" value="Phosphorylase Kinase, domain 1"/>
    <property type="match status" value="1"/>
</dbReference>
<dbReference type="PROSITE" id="PS00107">
    <property type="entry name" value="PROTEIN_KINASE_ATP"/>
    <property type="match status" value="1"/>
</dbReference>
<evidence type="ECO:0000313" key="5">
    <source>
        <dbReference type="Proteomes" id="UP001642540"/>
    </source>
</evidence>
<dbReference type="Pfam" id="PF00069">
    <property type="entry name" value="Pkinase"/>
    <property type="match status" value="1"/>
</dbReference>
<dbReference type="InterPro" id="IPR011009">
    <property type="entry name" value="Kinase-like_dom_sf"/>
</dbReference>
<dbReference type="SUPFAM" id="SSF56112">
    <property type="entry name" value="Protein kinase-like (PK-like)"/>
    <property type="match status" value="1"/>
</dbReference>
<dbReference type="PANTHER" id="PTHR13954">
    <property type="entry name" value="IRE1-RELATED"/>
    <property type="match status" value="1"/>
</dbReference>
<dbReference type="PROSITE" id="PS50297">
    <property type="entry name" value="ANK_REP_REGION"/>
    <property type="match status" value="1"/>
</dbReference>
<feature type="repeat" description="ANK" evidence="1">
    <location>
        <begin position="695"/>
        <end position="731"/>
    </location>
</feature>
<dbReference type="InterPro" id="IPR017441">
    <property type="entry name" value="Protein_kinase_ATP_BS"/>
</dbReference>
<dbReference type="Gene3D" id="1.10.533.10">
    <property type="entry name" value="Death Domain, Fas"/>
    <property type="match status" value="1"/>
</dbReference>
<dbReference type="PANTHER" id="PTHR13954:SF6">
    <property type="entry name" value="NON-SPECIFIC SERINE_THREONINE PROTEIN KINASE"/>
    <property type="match status" value="1"/>
</dbReference>
<reference evidence="4 5" key="1">
    <citation type="submission" date="2024-08" db="EMBL/GenBank/DDBJ databases">
        <authorList>
            <person name="Cucini C."/>
            <person name="Frati F."/>
        </authorList>
    </citation>
    <scope>NUCLEOTIDE SEQUENCE [LARGE SCALE GENOMIC DNA]</scope>
</reference>
<dbReference type="InterPro" id="IPR045133">
    <property type="entry name" value="IRE1/2-like"/>
</dbReference>
<feature type="binding site" evidence="2">
    <location>
        <position position="130"/>
    </location>
    <ligand>
        <name>ATP</name>
        <dbReference type="ChEBI" id="CHEBI:30616"/>
    </ligand>
</feature>
<dbReference type="SUPFAM" id="SSF48403">
    <property type="entry name" value="Ankyrin repeat"/>
    <property type="match status" value="1"/>
</dbReference>
<comment type="caution">
    <text evidence="4">The sequence shown here is derived from an EMBL/GenBank/DDBJ whole genome shotgun (WGS) entry which is preliminary data.</text>
</comment>
<proteinExistence type="predicted"/>
<evidence type="ECO:0000256" key="2">
    <source>
        <dbReference type="PROSITE-ProRule" id="PRU10141"/>
    </source>
</evidence>
<dbReference type="PROSITE" id="PS50011">
    <property type="entry name" value="PROTEIN_KINASE_DOM"/>
    <property type="match status" value="1"/>
</dbReference>
<keyword evidence="5" id="KW-1185">Reference proteome</keyword>
<dbReference type="Gene3D" id="1.10.510.10">
    <property type="entry name" value="Transferase(Phosphotransferase) domain 1"/>
    <property type="match status" value="1"/>
</dbReference>
<dbReference type="PROSITE" id="PS50088">
    <property type="entry name" value="ANK_REPEAT"/>
    <property type="match status" value="1"/>
</dbReference>
<organism evidence="4 5">
    <name type="scientific">Orchesella dallaii</name>
    <dbReference type="NCBI Taxonomy" id="48710"/>
    <lineage>
        <taxon>Eukaryota</taxon>
        <taxon>Metazoa</taxon>
        <taxon>Ecdysozoa</taxon>
        <taxon>Arthropoda</taxon>
        <taxon>Hexapoda</taxon>
        <taxon>Collembola</taxon>
        <taxon>Entomobryomorpha</taxon>
        <taxon>Entomobryoidea</taxon>
        <taxon>Orchesellidae</taxon>
        <taxon>Orchesellinae</taxon>
        <taxon>Orchesella</taxon>
    </lineage>
</organism>
<dbReference type="Gene3D" id="1.25.40.20">
    <property type="entry name" value="Ankyrin repeat-containing domain"/>
    <property type="match status" value="1"/>
</dbReference>
<evidence type="ECO:0000256" key="1">
    <source>
        <dbReference type="PROSITE-ProRule" id="PRU00023"/>
    </source>
</evidence>
<dbReference type="InterPro" id="IPR002110">
    <property type="entry name" value="Ankyrin_rpt"/>
</dbReference>
<evidence type="ECO:0000259" key="3">
    <source>
        <dbReference type="PROSITE" id="PS50011"/>
    </source>
</evidence>
<dbReference type="Pfam" id="PF12796">
    <property type="entry name" value="Ank_2"/>
    <property type="match status" value="1"/>
</dbReference>
<dbReference type="InterPro" id="IPR036770">
    <property type="entry name" value="Ankyrin_rpt-contain_sf"/>
</dbReference>
<evidence type="ECO:0000313" key="4">
    <source>
        <dbReference type="EMBL" id="CAL8133171.1"/>
    </source>
</evidence>
<dbReference type="SMART" id="SM00248">
    <property type="entry name" value="ANK"/>
    <property type="match status" value="4"/>
</dbReference>
<dbReference type="EMBL" id="CAXLJM020000096">
    <property type="protein sequence ID" value="CAL8133171.1"/>
    <property type="molecule type" value="Genomic_DNA"/>
</dbReference>